<keyword evidence="13 14" id="KW-0472">Membrane</keyword>
<keyword evidence="6" id="KW-0808">Transferase</keyword>
<keyword evidence="12" id="KW-0902">Two-component regulatory system</keyword>
<feature type="transmembrane region" description="Helical" evidence="14">
    <location>
        <begin position="154"/>
        <end position="176"/>
    </location>
</feature>
<evidence type="ECO:0000256" key="5">
    <source>
        <dbReference type="ARBA" id="ARBA00022553"/>
    </source>
</evidence>
<evidence type="ECO:0000256" key="6">
    <source>
        <dbReference type="ARBA" id="ARBA00022679"/>
    </source>
</evidence>
<evidence type="ECO:0000256" key="3">
    <source>
        <dbReference type="ARBA" id="ARBA00012438"/>
    </source>
</evidence>
<keyword evidence="9 17" id="KW-0418">Kinase</keyword>
<gene>
    <name evidence="17" type="ORF">SAMN05216387_11314</name>
</gene>
<dbReference type="OrthoDB" id="9804645at2"/>
<dbReference type="GO" id="GO:0005524">
    <property type="term" value="F:ATP binding"/>
    <property type="evidence" value="ECO:0007669"/>
    <property type="project" value="UniProtKB-KW"/>
</dbReference>
<accession>A0A1H7QQC9</accession>
<evidence type="ECO:0000256" key="9">
    <source>
        <dbReference type="ARBA" id="ARBA00022777"/>
    </source>
</evidence>
<keyword evidence="8" id="KW-0547">Nucleotide-binding</keyword>
<dbReference type="Pfam" id="PF00672">
    <property type="entry name" value="HAMP"/>
    <property type="match status" value="1"/>
</dbReference>
<organism evidence="17 18">
    <name type="scientific">Nitrosovibrio tenuis</name>
    <dbReference type="NCBI Taxonomy" id="1233"/>
    <lineage>
        <taxon>Bacteria</taxon>
        <taxon>Pseudomonadati</taxon>
        <taxon>Pseudomonadota</taxon>
        <taxon>Betaproteobacteria</taxon>
        <taxon>Nitrosomonadales</taxon>
        <taxon>Nitrosomonadaceae</taxon>
        <taxon>Nitrosovibrio</taxon>
    </lineage>
</organism>
<protein>
    <recommendedName>
        <fullName evidence="3">histidine kinase</fullName>
        <ecNumber evidence="3">2.7.13.3</ecNumber>
    </recommendedName>
</protein>
<keyword evidence="4" id="KW-1003">Cell membrane</keyword>
<keyword evidence="18" id="KW-1185">Reference proteome</keyword>
<keyword evidence="11 14" id="KW-1133">Transmembrane helix</keyword>
<dbReference type="InterPro" id="IPR005467">
    <property type="entry name" value="His_kinase_dom"/>
</dbReference>
<dbReference type="Gene3D" id="1.10.8.500">
    <property type="entry name" value="HAMP domain in histidine kinase"/>
    <property type="match status" value="1"/>
</dbReference>
<dbReference type="FunFam" id="3.30.565.10:FF:000006">
    <property type="entry name" value="Sensor histidine kinase WalK"/>
    <property type="match status" value="1"/>
</dbReference>
<feature type="domain" description="Histidine kinase" evidence="15">
    <location>
        <begin position="237"/>
        <end position="454"/>
    </location>
</feature>
<dbReference type="InterPro" id="IPR036890">
    <property type="entry name" value="HATPase_C_sf"/>
</dbReference>
<evidence type="ECO:0000256" key="1">
    <source>
        <dbReference type="ARBA" id="ARBA00000085"/>
    </source>
</evidence>
<evidence type="ECO:0000256" key="13">
    <source>
        <dbReference type="ARBA" id="ARBA00023136"/>
    </source>
</evidence>
<dbReference type="PANTHER" id="PTHR45528">
    <property type="entry name" value="SENSOR HISTIDINE KINASE CPXA"/>
    <property type="match status" value="1"/>
</dbReference>
<dbReference type="EC" id="2.7.13.3" evidence="3"/>
<dbReference type="Gene3D" id="1.10.287.130">
    <property type="match status" value="1"/>
</dbReference>
<dbReference type="EMBL" id="FOBH01000013">
    <property type="protein sequence ID" value="SEL50143.1"/>
    <property type="molecule type" value="Genomic_DNA"/>
</dbReference>
<dbReference type="PANTHER" id="PTHR45528:SF1">
    <property type="entry name" value="SENSOR HISTIDINE KINASE CPXA"/>
    <property type="match status" value="1"/>
</dbReference>
<dbReference type="STRING" id="1233.SAMN05216387_11314"/>
<evidence type="ECO:0000313" key="17">
    <source>
        <dbReference type="EMBL" id="SEL50143.1"/>
    </source>
</evidence>
<proteinExistence type="predicted"/>
<dbReference type="SUPFAM" id="SSF55874">
    <property type="entry name" value="ATPase domain of HSP90 chaperone/DNA topoisomerase II/histidine kinase"/>
    <property type="match status" value="1"/>
</dbReference>
<evidence type="ECO:0000256" key="4">
    <source>
        <dbReference type="ARBA" id="ARBA00022475"/>
    </source>
</evidence>
<evidence type="ECO:0000256" key="2">
    <source>
        <dbReference type="ARBA" id="ARBA00004429"/>
    </source>
</evidence>
<dbReference type="CDD" id="cd00082">
    <property type="entry name" value="HisKA"/>
    <property type="match status" value="1"/>
</dbReference>
<evidence type="ECO:0000256" key="8">
    <source>
        <dbReference type="ARBA" id="ARBA00022741"/>
    </source>
</evidence>
<keyword evidence="7 14" id="KW-0812">Transmembrane</keyword>
<dbReference type="RefSeq" id="WP_090829352.1">
    <property type="nucleotide sequence ID" value="NZ_FOBH01000013.1"/>
</dbReference>
<dbReference type="SMART" id="SM00388">
    <property type="entry name" value="HisKA"/>
    <property type="match status" value="1"/>
</dbReference>
<sequence length="455" mass="51487">MHRLFWKIFLSFWLTLAIFAAALMFAASSYLEHTRTQQDIGSMRTRLSKYFDQGQAVAKQEGIAGLKEWLDQLDRSEAIPILLINEAGRDLLGREVPAYIITRLDRRRQRAEQNEQRWLHHQQPIRLADGSSFHMVPDFQSITLRRVLQRPRVIALPMAIAALVSVLACLILGRYLTFPLERLRRATQHIAAGDLTQRVVPSMRGRRDEIAELAGAFDKMAERLEKVFSAQRQLLSDVSHELRSPLARLQVALGLARQRSNGQAEKELDRIELEIERLNELVSHLLEFSRLQAGVDAAHIEQVDIRELLEGLIEDAQFEAESKDCKVRLRTSFPAIVKANATLLYSAIENVVRNAIKYTKRGTAVEISMLADAGNEQGIIIQVRDHGPGVPNEMLPHLFEPFTRVEKARDRLSGGYGLGLAIADRAIRLYGGDITARNDPDEGLNIHIRLQLVKV</sequence>
<dbReference type="PROSITE" id="PS50109">
    <property type="entry name" value="HIS_KIN"/>
    <property type="match status" value="1"/>
</dbReference>
<keyword evidence="10" id="KW-0067">ATP-binding</keyword>
<keyword evidence="5" id="KW-0597">Phosphoprotein</keyword>
<dbReference type="GO" id="GO:0005886">
    <property type="term" value="C:plasma membrane"/>
    <property type="evidence" value="ECO:0007669"/>
    <property type="project" value="UniProtKB-SubCell"/>
</dbReference>
<dbReference type="SMART" id="SM00304">
    <property type="entry name" value="HAMP"/>
    <property type="match status" value="1"/>
</dbReference>
<dbReference type="InterPro" id="IPR004358">
    <property type="entry name" value="Sig_transdc_His_kin-like_C"/>
</dbReference>
<dbReference type="Gene3D" id="3.30.565.10">
    <property type="entry name" value="Histidine kinase-like ATPase, C-terminal domain"/>
    <property type="match status" value="1"/>
</dbReference>
<dbReference type="PRINTS" id="PR00344">
    <property type="entry name" value="BCTRLSENSOR"/>
</dbReference>
<dbReference type="InterPro" id="IPR003660">
    <property type="entry name" value="HAMP_dom"/>
</dbReference>
<evidence type="ECO:0000256" key="11">
    <source>
        <dbReference type="ARBA" id="ARBA00022989"/>
    </source>
</evidence>
<evidence type="ECO:0000313" key="18">
    <source>
        <dbReference type="Proteomes" id="UP000198620"/>
    </source>
</evidence>
<dbReference type="CDD" id="cd06225">
    <property type="entry name" value="HAMP"/>
    <property type="match status" value="1"/>
</dbReference>
<evidence type="ECO:0000256" key="12">
    <source>
        <dbReference type="ARBA" id="ARBA00023012"/>
    </source>
</evidence>
<feature type="domain" description="HAMP" evidence="16">
    <location>
        <begin position="174"/>
        <end position="229"/>
    </location>
</feature>
<dbReference type="SUPFAM" id="SSF47384">
    <property type="entry name" value="Homodimeric domain of signal transducing histidine kinase"/>
    <property type="match status" value="1"/>
</dbReference>
<comment type="catalytic activity">
    <reaction evidence="1">
        <text>ATP + protein L-histidine = ADP + protein N-phospho-L-histidine.</text>
        <dbReference type="EC" id="2.7.13.3"/>
    </reaction>
</comment>
<evidence type="ECO:0000256" key="7">
    <source>
        <dbReference type="ARBA" id="ARBA00022692"/>
    </source>
</evidence>
<dbReference type="AlphaFoldDB" id="A0A1H7QQC9"/>
<dbReference type="InterPro" id="IPR036097">
    <property type="entry name" value="HisK_dim/P_sf"/>
</dbReference>
<dbReference type="SUPFAM" id="SSF158472">
    <property type="entry name" value="HAMP domain-like"/>
    <property type="match status" value="1"/>
</dbReference>
<dbReference type="GO" id="GO:0000155">
    <property type="term" value="F:phosphorelay sensor kinase activity"/>
    <property type="evidence" value="ECO:0007669"/>
    <property type="project" value="InterPro"/>
</dbReference>
<dbReference type="Pfam" id="PF00512">
    <property type="entry name" value="HisKA"/>
    <property type="match status" value="1"/>
</dbReference>
<evidence type="ECO:0000259" key="16">
    <source>
        <dbReference type="PROSITE" id="PS50885"/>
    </source>
</evidence>
<dbReference type="SMART" id="SM00387">
    <property type="entry name" value="HATPase_c"/>
    <property type="match status" value="1"/>
</dbReference>
<dbReference type="Proteomes" id="UP000198620">
    <property type="component" value="Unassembled WGS sequence"/>
</dbReference>
<reference evidence="17 18" key="1">
    <citation type="submission" date="2016-10" db="EMBL/GenBank/DDBJ databases">
        <authorList>
            <person name="de Groot N.N."/>
        </authorList>
    </citation>
    <scope>NUCLEOTIDE SEQUENCE [LARGE SCALE GENOMIC DNA]</scope>
    <source>
        <strain evidence="17 18">Nv1</strain>
    </source>
</reference>
<dbReference type="InterPro" id="IPR003594">
    <property type="entry name" value="HATPase_dom"/>
</dbReference>
<comment type="subcellular location">
    <subcellularLocation>
        <location evidence="2">Cell inner membrane</location>
        <topology evidence="2">Multi-pass membrane protein</topology>
    </subcellularLocation>
</comment>
<dbReference type="InterPro" id="IPR003661">
    <property type="entry name" value="HisK_dim/P_dom"/>
</dbReference>
<evidence type="ECO:0000259" key="15">
    <source>
        <dbReference type="PROSITE" id="PS50109"/>
    </source>
</evidence>
<evidence type="ECO:0000256" key="10">
    <source>
        <dbReference type="ARBA" id="ARBA00022840"/>
    </source>
</evidence>
<dbReference type="Pfam" id="PF02518">
    <property type="entry name" value="HATPase_c"/>
    <property type="match status" value="1"/>
</dbReference>
<dbReference type="InterPro" id="IPR050398">
    <property type="entry name" value="HssS/ArlS-like"/>
</dbReference>
<dbReference type="PROSITE" id="PS50885">
    <property type="entry name" value="HAMP"/>
    <property type="match status" value="1"/>
</dbReference>
<name>A0A1H7QQC9_9PROT</name>
<evidence type="ECO:0000256" key="14">
    <source>
        <dbReference type="SAM" id="Phobius"/>
    </source>
</evidence>